<dbReference type="NCBIfam" id="TIGR04183">
    <property type="entry name" value="Por_Secre_tail"/>
    <property type="match status" value="1"/>
</dbReference>
<dbReference type="Proteomes" id="UP001500454">
    <property type="component" value="Unassembled WGS sequence"/>
</dbReference>
<dbReference type="InterPro" id="IPR026444">
    <property type="entry name" value="Secre_tail"/>
</dbReference>
<evidence type="ECO:0000313" key="3">
    <source>
        <dbReference type="Proteomes" id="UP001500454"/>
    </source>
</evidence>
<protein>
    <recommendedName>
        <fullName evidence="1">Secretion system C-terminal sorting domain-containing protein</fullName>
    </recommendedName>
</protein>
<proteinExistence type="predicted"/>
<name>A0ABP8J3R5_9BACT</name>
<dbReference type="EMBL" id="BAABHA010000008">
    <property type="protein sequence ID" value="GAA4384157.1"/>
    <property type="molecule type" value="Genomic_DNA"/>
</dbReference>
<organism evidence="2 3">
    <name type="scientific">Hymenobacter koreensis</name>
    <dbReference type="NCBI Taxonomy" id="1084523"/>
    <lineage>
        <taxon>Bacteria</taxon>
        <taxon>Pseudomonadati</taxon>
        <taxon>Bacteroidota</taxon>
        <taxon>Cytophagia</taxon>
        <taxon>Cytophagales</taxon>
        <taxon>Hymenobacteraceae</taxon>
        <taxon>Hymenobacter</taxon>
    </lineage>
</organism>
<sequence length="814" mass="84250">MGTPVYGTGTTTGTGNFVVFSGPAASPTEITVTGLTYASLATSGHVIDVYAYNQDGVAPVTNYRQTSPATRAFAALPTYTWNAATTTIGDFTTASNWTPNRAAPSANDALVFNRTSLTEIDRSSNAGVPAQGQVFGQLYVVNNANVTIYGPGNANREGSLVIGNNSTEGDDFVTEGGSSLNLTSGANTDNRPAYINIASGATASIGGTFAMNAASGGSTIVPHRFFAEDAGAIRFISGSVYNGQSVVGFPFGTTGSIPAGNANTSGDVAAAANSVTFESGSRFEHRGGLHPFGNGASNVTSFLAGSTYVYIGGTFSSIGQQYGNLEFQASATVSAPYNTPNLIILNNLTVTSGVVALNVNGQGSLNGTLIYGNLAVNGGSLSFAPSVNSAVFFLGNAEQFISGNAPLSFSTNVVLGIVNASGVTLQRPVISQGSLYLDKGLLNTSATNILSIPATSAVIVVNGSTNLNNTSFVNGPMTRVQTASGLVATDESNGTGLFFPIGERTFYRPVTLTINQTSALSTGYTAEAVRGEPAARTLGGDIQRVSRVRYYNLTSSGASAFTAGRIKLYYGPDDEVDAPSKLRIALGNASAWENLGFSAPVAADGTVYLTGSITSSNPFAALGTFVLASTIVPRTHGDNPLPVSLASLNADSKKDGVMVSWSTASEKNNDRFEIQCSINGGEFQTVGSVKGAGNSASLLRYNYLDLTSATGTLYYRLRQVDTDGTATLSGVVAVKKAETLVASVYPNPARKYTRLQAGAEPVQWRLLTLQGRSLSSGTAAGDTRIELQNLPAGTYLLEINRAGQRSVQKVVHLN</sequence>
<comment type="caution">
    <text evidence="2">The sequence shown here is derived from an EMBL/GenBank/DDBJ whole genome shotgun (WGS) entry which is preliminary data.</text>
</comment>
<accession>A0ABP8J3R5</accession>
<evidence type="ECO:0000259" key="1">
    <source>
        <dbReference type="Pfam" id="PF18962"/>
    </source>
</evidence>
<dbReference type="Pfam" id="PF18962">
    <property type="entry name" value="Por_Secre_tail"/>
    <property type="match status" value="1"/>
</dbReference>
<keyword evidence="3" id="KW-1185">Reference proteome</keyword>
<feature type="domain" description="Secretion system C-terminal sorting" evidence="1">
    <location>
        <begin position="744"/>
        <end position="811"/>
    </location>
</feature>
<reference evidence="3" key="1">
    <citation type="journal article" date="2019" name="Int. J. Syst. Evol. Microbiol.">
        <title>The Global Catalogue of Microorganisms (GCM) 10K type strain sequencing project: providing services to taxonomists for standard genome sequencing and annotation.</title>
        <authorList>
            <consortium name="The Broad Institute Genomics Platform"/>
            <consortium name="The Broad Institute Genome Sequencing Center for Infectious Disease"/>
            <person name="Wu L."/>
            <person name="Ma J."/>
        </authorList>
    </citation>
    <scope>NUCLEOTIDE SEQUENCE [LARGE SCALE GENOMIC DNA]</scope>
    <source>
        <strain evidence="3">JCM 17924</strain>
    </source>
</reference>
<gene>
    <name evidence="2" type="ORF">GCM10023186_26070</name>
</gene>
<evidence type="ECO:0000313" key="2">
    <source>
        <dbReference type="EMBL" id="GAA4384157.1"/>
    </source>
</evidence>